<dbReference type="Pfam" id="PF10932">
    <property type="entry name" value="DUF2783"/>
    <property type="match status" value="1"/>
</dbReference>
<dbReference type="AlphaFoldDB" id="A0A1L1PMP8"/>
<evidence type="ECO:0000313" key="2">
    <source>
        <dbReference type="Proteomes" id="UP000028878"/>
    </source>
</evidence>
<accession>A0A1L1PMP8</accession>
<keyword evidence="2" id="KW-1185">Reference proteome</keyword>
<gene>
    <name evidence="1" type="ORF">BN948_00236</name>
</gene>
<organism evidence="1 2">
    <name type="scientific">Hydrogenophaga intermedia</name>
    <dbReference type="NCBI Taxonomy" id="65786"/>
    <lineage>
        <taxon>Bacteria</taxon>
        <taxon>Pseudomonadati</taxon>
        <taxon>Pseudomonadota</taxon>
        <taxon>Betaproteobacteria</taxon>
        <taxon>Burkholderiales</taxon>
        <taxon>Comamonadaceae</taxon>
        <taxon>Hydrogenophaga</taxon>
    </lineage>
</organism>
<evidence type="ECO:0000313" key="1">
    <source>
        <dbReference type="EMBL" id="CDN85841.1"/>
    </source>
</evidence>
<dbReference type="EMBL" id="CCAE010000001">
    <property type="protein sequence ID" value="CDN85841.1"/>
    <property type="molecule type" value="Genomic_DNA"/>
</dbReference>
<dbReference type="RefSeq" id="WP_009517389.1">
    <property type="nucleotide sequence ID" value="NZ_CCAE010000001.1"/>
</dbReference>
<reference evidence="2" key="1">
    <citation type="submission" date="2014-11" db="EMBL/GenBank/DDBJ databases">
        <title>Draft genome sequence of Hydrogenophaga intermedia S1.</title>
        <authorList>
            <person name="Gan H.M."/>
            <person name="Chew T.H."/>
            <person name="Stolz A."/>
        </authorList>
    </citation>
    <scope>NUCLEOTIDE SEQUENCE [LARGE SCALE GENOMIC DNA]</scope>
    <source>
        <strain evidence="2">S1</strain>
    </source>
</reference>
<dbReference type="InterPro" id="IPR021233">
    <property type="entry name" value="DUF2783"/>
</dbReference>
<name>A0A1L1PMP8_HYDIT</name>
<proteinExistence type="predicted"/>
<protein>
    <recommendedName>
        <fullName evidence="3">DUF2783 domain-containing protein</fullName>
    </recommendedName>
</protein>
<dbReference type="Proteomes" id="UP000028878">
    <property type="component" value="Unassembled WGS sequence"/>
</dbReference>
<evidence type="ECO:0008006" key="3">
    <source>
        <dbReference type="Google" id="ProtNLM"/>
    </source>
</evidence>
<sequence length="61" mass="6695">MITTPNWQDADTFYEQLLDAQVNLSPEQQQAFCARLVLLLANQVGDAAVLTECIQAAREAG</sequence>